<evidence type="ECO:0000259" key="1">
    <source>
        <dbReference type="Pfam" id="PF02557"/>
    </source>
</evidence>
<dbReference type="HOGENOM" id="CLU_1004117_0_0_3"/>
<dbReference type="Proteomes" id="UP000010474">
    <property type="component" value="Chromosome"/>
</dbReference>
<name>K9ZN39_ANACC</name>
<dbReference type="PATRIC" id="fig|272123.3.peg.5795"/>
<keyword evidence="3" id="KW-1185">Reference proteome</keyword>
<organism evidence="2 3">
    <name type="scientific">Anabaena cylindrica (strain ATCC 27899 / PCC 7122)</name>
    <dbReference type="NCBI Taxonomy" id="272123"/>
    <lineage>
        <taxon>Bacteria</taxon>
        <taxon>Bacillati</taxon>
        <taxon>Cyanobacteriota</taxon>
        <taxon>Cyanophyceae</taxon>
        <taxon>Nostocales</taxon>
        <taxon>Nostocaceae</taxon>
        <taxon>Anabaena</taxon>
    </lineage>
</organism>
<dbReference type="InterPro" id="IPR009045">
    <property type="entry name" value="Zn_M74/Hedgehog-like"/>
</dbReference>
<reference evidence="3" key="1">
    <citation type="journal article" date="2013" name="Proc. Natl. Acad. Sci. U.S.A.">
        <title>Improving the coverage of the cyanobacterial phylum using diversity-driven genome sequencing.</title>
        <authorList>
            <person name="Shih P.M."/>
            <person name="Wu D."/>
            <person name="Latifi A."/>
            <person name="Axen S.D."/>
            <person name="Fewer D.P."/>
            <person name="Talla E."/>
            <person name="Calteau A."/>
            <person name="Cai F."/>
            <person name="Tandeau de Marsac N."/>
            <person name="Rippka R."/>
            <person name="Herdman M."/>
            <person name="Sivonen K."/>
            <person name="Coursin T."/>
            <person name="Laurent T."/>
            <person name="Goodwin L."/>
            <person name="Nolan M."/>
            <person name="Davenport K.W."/>
            <person name="Han C.S."/>
            <person name="Rubin E.M."/>
            <person name="Eisen J.A."/>
            <person name="Woyke T."/>
            <person name="Gugger M."/>
            <person name="Kerfeld C.A."/>
        </authorList>
    </citation>
    <scope>NUCLEOTIDE SEQUENCE [LARGE SCALE GENOMIC DNA]</scope>
    <source>
        <strain evidence="3">ATCC 27899 / PCC 7122</strain>
    </source>
</reference>
<dbReference type="InterPro" id="IPR003709">
    <property type="entry name" value="VanY-like_core_dom"/>
</dbReference>
<dbReference type="KEGG" id="acy:Anacy_5341"/>
<gene>
    <name evidence="2" type="ordered locus">Anacy_5341</name>
</gene>
<dbReference type="RefSeq" id="WP_015217275.1">
    <property type="nucleotide sequence ID" value="NC_019771.1"/>
</dbReference>
<dbReference type="GO" id="GO:0008233">
    <property type="term" value="F:peptidase activity"/>
    <property type="evidence" value="ECO:0007669"/>
    <property type="project" value="InterPro"/>
</dbReference>
<dbReference type="GO" id="GO:0006508">
    <property type="term" value="P:proteolysis"/>
    <property type="evidence" value="ECO:0007669"/>
    <property type="project" value="InterPro"/>
</dbReference>
<dbReference type="Pfam" id="PF02557">
    <property type="entry name" value="VanY"/>
    <property type="match status" value="1"/>
</dbReference>
<evidence type="ECO:0000313" key="3">
    <source>
        <dbReference type="Proteomes" id="UP000010474"/>
    </source>
</evidence>
<proteinExistence type="predicted"/>
<evidence type="ECO:0000313" key="2">
    <source>
        <dbReference type="EMBL" id="AFZ60663.1"/>
    </source>
</evidence>
<dbReference type="AlphaFoldDB" id="K9ZN39"/>
<protein>
    <submittedName>
        <fullName evidence="2">Peptidase M15B and M15C DD-carboxypeptidase VanY/endolysin</fullName>
    </submittedName>
</protein>
<dbReference type="EMBL" id="CP003659">
    <property type="protein sequence ID" value="AFZ60663.1"/>
    <property type="molecule type" value="Genomic_DNA"/>
</dbReference>
<dbReference type="eggNOG" id="COG1876">
    <property type="taxonomic scope" value="Bacteria"/>
</dbReference>
<feature type="domain" description="D-alanyl-D-alanine carboxypeptidase-like core" evidence="1">
    <location>
        <begin position="168"/>
        <end position="239"/>
    </location>
</feature>
<dbReference type="SUPFAM" id="SSF55166">
    <property type="entry name" value="Hedgehog/DD-peptidase"/>
    <property type="match status" value="1"/>
</dbReference>
<accession>K9ZN39</accession>
<sequence length="275" mass="31441">MKHHSRIKRRLRKITFITVIIFLFFTLVGSTDTNYYQSLQNAALTINANIVPSTSAPFIPNQQLNEQERFLATITHQLANIPQIDSYEYILLRAYGAVFINQESEVKLPQKVILDDESETQNFQGSMRVALVEGTRECYLQKSAADAFNKARILANIPLKSGYSGDCTRSFATNLRFWQKYANSGTLEQVKQGKETKILDTVAPPGTSQHLWGLAIDLRVSSPLQRKVLNQNGWFQTVTNDIPHWTYLRWSEEDLPKFGLRAKIIRGITYWVTPI</sequence>
<dbReference type="Gene3D" id="3.30.1380.10">
    <property type="match status" value="1"/>
</dbReference>